<keyword evidence="2" id="KW-1185">Reference proteome</keyword>
<sequence length="149" mass="16111">MQASQACLRCFTASCRDAVLEVFLGSADATRSRCWNPVQLALDETLGQELAVLSDDHLASSGDTLSFRAFLLVLVVVRLCRTYRASGMCLYLASVQKRAILVTTHCTAATGSSTDDSYSCLALTASVFVRYNCDAALTRRATYSSTTND</sequence>
<proteinExistence type="predicted"/>
<accession>A0A371CQ03</accession>
<protein>
    <submittedName>
        <fullName evidence="1">Uncharacterized protein</fullName>
    </submittedName>
</protein>
<evidence type="ECO:0000313" key="2">
    <source>
        <dbReference type="Proteomes" id="UP000256964"/>
    </source>
</evidence>
<evidence type="ECO:0000313" key="1">
    <source>
        <dbReference type="EMBL" id="RDX42366.1"/>
    </source>
</evidence>
<organism evidence="1 2">
    <name type="scientific">Lentinus brumalis</name>
    <dbReference type="NCBI Taxonomy" id="2498619"/>
    <lineage>
        <taxon>Eukaryota</taxon>
        <taxon>Fungi</taxon>
        <taxon>Dikarya</taxon>
        <taxon>Basidiomycota</taxon>
        <taxon>Agaricomycotina</taxon>
        <taxon>Agaricomycetes</taxon>
        <taxon>Polyporales</taxon>
        <taxon>Polyporaceae</taxon>
        <taxon>Lentinus</taxon>
    </lineage>
</organism>
<dbReference type="EMBL" id="KZ857486">
    <property type="protein sequence ID" value="RDX42366.1"/>
    <property type="molecule type" value="Genomic_DNA"/>
</dbReference>
<dbReference type="AlphaFoldDB" id="A0A371CQ03"/>
<reference evidence="1 2" key="1">
    <citation type="journal article" date="2018" name="Biotechnol. Biofuels">
        <title>Integrative visual omics of the white-rot fungus Polyporus brumalis exposes the biotechnological potential of its oxidative enzymes for delignifying raw plant biomass.</title>
        <authorList>
            <person name="Miyauchi S."/>
            <person name="Rancon A."/>
            <person name="Drula E."/>
            <person name="Hage H."/>
            <person name="Chaduli D."/>
            <person name="Favel A."/>
            <person name="Grisel S."/>
            <person name="Henrissat B."/>
            <person name="Herpoel-Gimbert I."/>
            <person name="Ruiz-Duenas F.J."/>
            <person name="Chevret D."/>
            <person name="Hainaut M."/>
            <person name="Lin J."/>
            <person name="Wang M."/>
            <person name="Pangilinan J."/>
            <person name="Lipzen A."/>
            <person name="Lesage-Meessen L."/>
            <person name="Navarro D."/>
            <person name="Riley R."/>
            <person name="Grigoriev I.V."/>
            <person name="Zhou S."/>
            <person name="Raouche S."/>
            <person name="Rosso M.N."/>
        </authorList>
    </citation>
    <scope>NUCLEOTIDE SEQUENCE [LARGE SCALE GENOMIC DNA]</scope>
    <source>
        <strain evidence="1 2">BRFM 1820</strain>
    </source>
</reference>
<name>A0A371CQ03_9APHY</name>
<dbReference type="Proteomes" id="UP000256964">
    <property type="component" value="Unassembled WGS sequence"/>
</dbReference>
<gene>
    <name evidence="1" type="ORF">OH76DRAFT_1411244</name>
</gene>